<gene>
    <name evidence="2" type="ORF">ElyMa_003299900</name>
</gene>
<keyword evidence="3" id="KW-1185">Reference proteome</keyword>
<dbReference type="AlphaFoldDB" id="A0AAV4JDT6"/>
<comment type="caution">
    <text evidence="2">The sequence shown here is derived from an EMBL/GenBank/DDBJ whole genome shotgun (WGS) entry which is preliminary data.</text>
</comment>
<name>A0AAV4JDT6_9GAST</name>
<evidence type="ECO:0000313" key="3">
    <source>
        <dbReference type="Proteomes" id="UP000762676"/>
    </source>
</evidence>
<sequence length="178" mass="19231">MANEKIKDLPSKRYPKVDAWLRSIIGRRGSSALETHFPAGGNSHHLNHRHLLAGRSYGISEKVGQHSYHAADGTSIQTLTQEPGEHQDREAAPGQRDLQELQPQDVHHDGGAGEQAPSEDAHGALHGRSALARHGETPAHPAHNPHGGDHRDMTLNDLQADRTLNDLQAGWGPGDPAS</sequence>
<feature type="region of interest" description="Disordered" evidence="1">
    <location>
        <begin position="71"/>
        <end position="178"/>
    </location>
</feature>
<proteinExistence type="predicted"/>
<evidence type="ECO:0000313" key="2">
    <source>
        <dbReference type="EMBL" id="GFS19853.1"/>
    </source>
</evidence>
<feature type="compositionally biased region" description="Basic and acidic residues" evidence="1">
    <location>
        <begin position="146"/>
        <end position="164"/>
    </location>
</feature>
<accession>A0AAV4JDT6</accession>
<protein>
    <submittedName>
        <fullName evidence="2">Uncharacterized protein</fullName>
    </submittedName>
</protein>
<organism evidence="2 3">
    <name type="scientific">Elysia marginata</name>
    <dbReference type="NCBI Taxonomy" id="1093978"/>
    <lineage>
        <taxon>Eukaryota</taxon>
        <taxon>Metazoa</taxon>
        <taxon>Spiralia</taxon>
        <taxon>Lophotrochozoa</taxon>
        <taxon>Mollusca</taxon>
        <taxon>Gastropoda</taxon>
        <taxon>Heterobranchia</taxon>
        <taxon>Euthyneura</taxon>
        <taxon>Panpulmonata</taxon>
        <taxon>Sacoglossa</taxon>
        <taxon>Placobranchoidea</taxon>
        <taxon>Plakobranchidae</taxon>
        <taxon>Elysia</taxon>
    </lineage>
</organism>
<dbReference type="Proteomes" id="UP000762676">
    <property type="component" value="Unassembled WGS sequence"/>
</dbReference>
<reference evidence="2 3" key="1">
    <citation type="journal article" date="2021" name="Elife">
        <title>Chloroplast acquisition without the gene transfer in kleptoplastic sea slugs, Plakobranchus ocellatus.</title>
        <authorList>
            <person name="Maeda T."/>
            <person name="Takahashi S."/>
            <person name="Yoshida T."/>
            <person name="Shimamura S."/>
            <person name="Takaki Y."/>
            <person name="Nagai Y."/>
            <person name="Toyoda A."/>
            <person name="Suzuki Y."/>
            <person name="Arimoto A."/>
            <person name="Ishii H."/>
            <person name="Satoh N."/>
            <person name="Nishiyama T."/>
            <person name="Hasebe M."/>
            <person name="Maruyama T."/>
            <person name="Minagawa J."/>
            <person name="Obokata J."/>
            <person name="Shigenobu S."/>
        </authorList>
    </citation>
    <scope>NUCLEOTIDE SEQUENCE [LARGE SCALE GENOMIC DNA]</scope>
</reference>
<evidence type="ECO:0000256" key="1">
    <source>
        <dbReference type="SAM" id="MobiDB-lite"/>
    </source>
</evidence>
<dbReference type="EMBL" id="BMAT01006778">
    <property type="protein sequence ID" value="GFS19853.1"/>
    <property type="molecule type" value="Genomic_DNA"/>
</dbReference>